<evidence type="ECO:0000256" key="1">
    <source>
        <dbReference type="ARBA" id="ARBA00006484"/>
    </source>
</evidence>
<dbReference type="PRINTS" id="PR00080">
    <property type="entry name" value="SDRFAMILY"/>
</dbReference>
<evidence type="ECO:0000256" key="5">
    <source>
        <dbReference type="SAM" id="MobiDB-lite"/>
    </source>
</evidence>
<gene>
    <name evidence="6" type="ORF">KQX54_006923</name>
</gene>
<keyword evidence="2" id="KW-0560">Oxidoreductase</keyword>
<comment type="caution">
    <text evidence="6">The sequence shown here is derived from an EMBL/GenBank/DDBJ whole genome shotgun (WGS) entry which is preliminary data.</text>
</comment>
<accession>A0AAV7IQT9</accession>
<dbReference type="FunFam" id="3.40.50.720:FF:000202">
    <property type="entry name" value="Short-chain dehydrogenase/reductase family 16C member 6"/>
    <property type="match status" value="1"/>
</dbReference>
<evidence type="ECO:0000256" key="3">
    <source>
        <dbReference type="ARBA" id="ARBA00023027"/>
    </source>
</evidence>
<dbReference type="CDD" id="cd05339">
    <property type="entry name" value="17beta-HSDXI-like_SDR_c"/>
    <property type="match status" value="1"/>
</dbReference>
<organism evidence="6 7">
    <name type="scientific">Cotesia glomerata</name>
    <name type="common">Lepidopteran parasitic wasp</name>
    <name type="synonym">Apanteles glomeratus</name>
    <dbReference type="NCBI Taxonomy" id="32391"/>
    <lineage>
        <taxon>Eukaryota</taxon>
        <taxon>Metazoa</taxon>
        <taxon>Ecdysozoa</taxon>
        <taxon>Arthropoda</taxon>
        <taxon>Hexapoda</taxon>
        <taxon>Insecta</taxon>
        <taxon>Pterygota</taxon>
        <taxon>Neoptera</taxon>
        <taxon>Endopterygota</taxon>
        <taxon>Hymenoptera</taxon>
        <taxon>Apocrita</taxon>
        <taxon>Ichneumonoidea</taxon>
        <taxon>Braconidae</taxon>
        <taxon>Microgastrinae</taxon>
        <taxon>Cotesia</taxon>
    </lineage>
</organism>
<dbReference type="Pfam" id="PF00106">
    <property type="entry name" value="adh_short"/>
    <property type="match status" value="1"/>
</dbReference>
<feature type="region of interest" description="Disordered" evidence="5">
    <location>
        <begin position="262"/>
        <end position="303"/>
    </location>
</feature>
<evidence type="ECO:0000256" key="2">
    <source>
        <dbReference type="ARBA" id="ARBA00023002"/>
    </source>
</evidence>
<dbReference type="GO" id="GO:0016616">
    <property type="term" value="F:oxidoreductase activity, acting on the CH-OH group of donors, NAD or NADP as acceptor"/>
    <property type="evidence" value="ECO:0007669"/>
    <property type="project" value="TreeGrafter"/>
</dbReference>
<dbReference type="PRINTS" id="PR00081">
    <property type="entry name" value="GDHRDH"/>
</dbReference>
<dbReference type="AlphaFoldDB" id="A0AAV7IQT9"/>
<dbReference type="PANTHER" id="PTHR24322">
    <property type="entry name" value="PKSB"/>
    <property type="match status" value="1"/>
</dbReference>
<keyword evidence="7" id="KW-1185">Reference proteome</keyword>
<dbReference type="SUPFAM" id="SSF51735">
    <property type="entry name" value="NAD(P)-binding Rossmann-fold domains"/>
    <property type="match status" value="1"/>
</dbReference>
<dbReference type="PANTHER" id="PTHR24322:SF748">
    <property type="entry name" value="FI23927P1-RELATED"/>
    <property type="match status" value="1"/>
</dbReference>
<dbReference type="InterPro" id="IPR036291">
    <property type="entry name" value="NAD(P)-bd_dom_sf"/>
</dbReference>
<evidence type="ECO:0000313" key="6">
    <source>
        <dbReference type="EMBL" id="KAH0567138.1"/>
    </source>
</evidence>
<dbReference type="GO" id="GO:0005811">
    <property type="term" value="C:lipid droplet"/>
    <property type="evidence" value="ECO:0007669"/>
    <property type="project" value="TreeGrafter"/>
</dbReference>
<dbReference type="EMBL" id="JAHXZJ010000001">
    <property type="protein sequence ID" value="KAH0567138.1"/>
    <property type="molecule type" value="Genomic_DNA"/>
</dbReference>
<dbReference type="Proteomes" id="UP000826195">
    <property type="component" value="Unassembled WGS sequence"/>
</dbReference>
<sequence>MKSVAGDIALVTGGGGGLGRLLSLRLANLGATVVVWDINENGIDETVKLVRAAGGTCYGYVCNLCNREDVYKKAEILKSEVGQVSILINNAGIATGKKFMDTPDELISKTMEVNTMAHFWTVKAFLPAMMEKNKGHIVSIASLAGHIGVPKLVDYCASKFAAVGFDEALRMELEADGYNKIYTTVICPYFIRSTGMFEDVVSRFLLPLSPNVVADRVITAIRCNEKFAILPGYFQGLLAAKWIFPWSCVAMFLRGLVRDASPEHDQPKKATDNNHQEFEPSKDPNGVLHQQLARRVSSSERKP</sequence>
<protein>
    <submittedName>
        <fullName evidence="6">Uncharacterized protein</fullName>
    </submittedName>
</protein>
<dbReference type="Gene3D" id="3.40.50.720">
    <property type="entry name" value="NAD(P)-binding Rossmann-like Domain"/>
    <property type="match status" value="1"/>
</dbReference>
<feature type="compositionally biased region" description="Basic and acidic residues" evidence="5">
    <location>
        <begin position="262"/>
        <end position="282"/>
    </location>
</feature>
<proteinExistence type="inferred from homology"/>
<evidence type="ECO:0000256" key="4">
    <source>
        <dbReference type="RuleBase" id="RU000363"/>
    </source>
</evidence>
<keyword evidence="3" id="KW-0520">NAD</keyword>
<name>A0AAV7IQT9_COTGL</name>
<reference evidence="6 7" key="1">
    <citation type="journal article" date="2021" name="J. Hered.">
        <title>A chromosome-level genome assembly of the parasitoid wasp, Cotesia glomerata (Hymenoptera: Braconidae).</title>
        <authorList>
            <person name="Pinto B.J."/>
            <person name="Weis J.J."/>
            <person name="Gamble T."/>
            <person name="Ode P.J."/>
            <person name="Paul R."/>
            <person name="Zaspel J.M."/>
        </authorList>
    </citation>
    <scope>NUCLEOTIDE SEQUENCE [LARGE SCALE GENOMIC DNA]</scope>
    <source>
        <strain evidence="6">CgM1</strain>
    </source>
</reference>
<evidence type="ECO:0000313" key="7">
    <source>
        <dbReference type="Proteomes" id="UP000826195"/>
    </source>
</evidence>
<comment type="similarity">
    <text evidence="1 4">Belongs to the short-chain dehydrogenases/reductases (SDR) family.</text>
</comment>
<dbReference type="InterPro" id="IPR002347">
    <property type="entry name" value="SDR_fam"/>
</dbReference>